<feature type="binding site" evidence="7">
    <location>
        <begin position="304"/>
        <end position="306"/>
    </location>
    <ligand>
        <name>substrate</name>
    </ligand>
</feature>
<evidence type="ECO:0000313" key="11">
    <source>
        <dbReference type="Proteomes" id="UP000198832"/>
    </source>
</evidence>
<keyword evidence="4 5" id="KW-0119">Carbohydrate metabolism</keyword>
<dbReference type="EMBL" id="FOLB01000002">
    <property type="protein sequence ID" value="SFB91029.1"/>
    <property type="molecule type" value="Genomic_DNA"/>
</dbReference>
<sequence length="381" mass="38733">MSDLAITGGRDAHGDAVDIHILSGRVSTSGPPTPGFAPTESDVLDATGLTVLPGLLDLQVNGAGGHDITAEPDRLWDVAAVLPAYGVTAFIPTVITSAPEARERALEVLAQGPPSDWRGALPLGLHFEGPFLAPERKGAHPERWLRDPALGTIDGWSRDEGLLMATIAPELPGALELIAALTARGVIVSVGHTTATADQVHAAVAAGARLVTHLGNAMPPILAREPGPVGVALGGTDLVAGVIADGYHSAPDFLRLAWTALGPERFLAVTDTTAALGVPDGPNRLGDQDVIVEAGTVRLQDGTLAGSAASLPQCLRVLREATGATLAQAVATATTTAAGLVGDAARGALTPGRRGDAVLVDDDLTVHATVIGGVVVHRKAD</sequence>
<dbReference type="Gene3D" id="2.30.40.10">
    <property type="entry name" value="Urease, subunit C, domain 1"/>
    <property type="match status" value="1"/>
</dbReference>
<evidence type="ECO:0000256" key="8">
    <source>
        <dbReference type="PIRSR" id="PIRSR038994-3"/>
    </source>
</evidence>
<dbReference type="SUPFAM" id="SSF51338">
    <property type="entry name" value="Composite domain of metallo-dependent hydrolases"/>
    <property type="match status" value="1"/>
</dbReference>
<feature type="binding site" evidence="8">
    <location>
        <position position="128"/>
    </location>
    <ligand>
        <name>Zn(2+)</name>
        <dbReference type="ChEBI" id="CHEBI:29105"/>
    </ligand>
</feature>
<organism evidence="10 11">
    <name type="scientific">Nocardioides terrae</name>
    <dbReference type="NCBI Taxonomy" id="574651"/>
    <lineage>
        <taxon>Bacteria</taxon>
        <taxon>Bacillati</taxon>
        <taxon>Actinomycetota</taxon>
        <taxon>Actinomycetes</taxon>
        <taxon>Propionibacteriales</taxon>
        <taxon>Nocardioidaceae</taxon>
        <taxon>Nocardioides</taxon>
    </lineage>
</organism>
<feature type="binding site" evidence="7">
    <location>
        <position position="224"/>
    </location>
    <ligand>
        <name>substrate</name>
    </ligand>
</feature>
<dbReference type="Proteomes" id="UP000198832">
    <property type="component" value="Unassembled WGS sequence"/>
</dbReference>
<feature type="binding site" evidence="8">
    <location>
        <position position="192"/>
    </location>
    <ligand>
        <name>Zn(2+)</name>
        <dbReference type="ChEBI" id="CHEBI:29105"/>
    </ligand>
</feature>
<dbReference type="OrthoDB" id="9776488at2"/>
<feature type="binding site" evidence="8">
    <location>
        <position position="213"/>
    </location>
    <ligand>
        <name>Zn(2+)</name>
        <dbReference type="ChEBI" id="CHEBI:29105"/>
    </ligand>
</feature>
<name>A0A1I1EV29_9ACTN</name>
<keyword evidence="11" id="KW-1185">Reference proteome</keyword>
<accession>A0A1I1EV29</accession>
<dbReference type="STRING" id="574651.SAMN04487968_102257"/>
<dbReference type="PANTHER" id="PTHR11113:SF14">
    <property type="entry name" value="N-ACETYLGLUCOSAMINE-6-PHOSPHATE DEACETYLASE"/>
    <property type="match status" value="1"/>
</dbReference>
<reference evidence="10 11" key="1">
    <citation type="submission" date="2016-10" db="EMBL/GenBank/DDBJ databases">
        <authorList>
            <person name="de Groot N.N."/>
        </authorList>
    </citation>
    <scope>NUCLEOTIDE SEQUENCE [LARGE SCALE GENOMIC DNA]</scope>
    <source>
        <strain evidence="10 11">CGMCC 1.7056</strain>
    </source>
</reference>
<evidence type="ECO:0000259" key="9">
    <source>
        <dbReference type="Pfam" id="PF01979"/>
    </source>
</evidence>
<dbReference type="NCBIfam" id="TIGR00221">
    <property type="entry name" value="nagA"/>
    <property type="match status" value="1"/>
</dbReference>
<dbReference type="SUPFAM" id="SSF51556">
    <property type="entry name" value="Metallo-dependent hydrolases"/>
    <property type="match status" value="1"/>
</dbReference>
<feature type="binding site" evidence="7">
    <location>
        <position position="248"/>
    </location>
    <ligand>
        <name>substrate</name>
    </ligand>
</feature>
<comment type="similarity">
    <text evidence="1 5">Belongs to the metallo-dependent hydrolases superfamily. NagA family.</text>
</comment>
<comment type="cofactor">
    <cofactor evidence="8">
        <name>a divalent metal cation</name>
        <dbReference type="ChEBI" id="CHEBI:60240"/>
    </cofactor>
    <text evidence="8">Binds 1 divalent metal cation per subunit.</text>
</comment>
<dbReference type="Pfam" id="PF01979">
    <property type="entry name" value="Amidohydro_1"/>
    <property type="match status" value="1"/>
</dbReference>
<dbReference type="Gene3D" id="3.20.20.140">
    <property type="entry name" value="Metal-dependent hydrolases"/>
    <property type="match status" value="1"/>
</dbReference>
<evidence type="ECO:0000256" key="5">
    <source>
        <dbReference type="PIRNR" id="PIRNR038994"/>
    </source>
</evidence>
<feature type="domain" description="Amidohydrolase-related" evidence="9">
    <location>
        <begin position="50"/>
        <end position="376"/>
    </location>
</feature>
<keyword evidence="3 5" id="KW-0378">Hydrolase</keyword>
<keyword evidence="2 8" id="KW-0479">Metal-binding</keyword>
<dbReference type="InterPro" id="IPR006680">
    <property type="entry name" value="Amidohydro-rel"/>
</dbReference>
<feature type="binding site" evidence="7">
    <location>
        <position position="139"/>
    </location>
    <ligand>
        <name>substrate</name>
    </ligand>
</feature>
<dbReference type="InterPro" id="IPR032466">
    <property type="entry name" value="Metal_Hydrolase"/>
</dbReference>
<evidence type="ECO:0000256" key="7">
    <source>
        <dbReference type="PIRSR" id="PIRSR038994-2"/>
    </source>
</evidence>
<dbReference type="InterPro" id="IPR003764">
    <property type="entry name" value="GlcNAc_6-P_deAcase"/>
</dbReference>
<dbReference type="GO" id="GO:0006046">
    <property type="term" value="P:N-acetylglucosamine catabolic process"/>
    <property type="evidence" value="ECO:0007669"/>
    <property type="project" value="TreeGrafter"/>
</dbReference>
<evidence type="ECO:0000256" key="1">
    <source>
        <dbReference type="ARBA" id="ARBA00010716"/>
    </source>
</evidence>
<gene>
    <name evidence="10" type="ORF">SAMN04487968_102257</name>
</gene>
<dbReference type="GO" id="GO:0008448">
    <property type="term" value="F:N-acetylglucosamine-6-phosphate deacetylase activity"/>
    <property type="evidence" value="ECO:0007669"/>
    <property type="project" value="InterPro"/>
</dbReference>
<evidence type="ECO:0000256" key="6">
    <source>
        <dbReference type="PIRSR" id="PIRSR038994-1"/>
    </source>
</evidence>
<proteinExistence type="inferred from homology"/>
<protein>
    <submittedName>
        <fullName evidence="10">N-acetylglucosamine 6-phosphate deacetylase</fullName>
    </submittedName>
</protein>
<dbReference type="AlphaFoldDB" id="A0A1I1EV29"/>
<dbReference type="InterPro" id="IPR011059">
    <property type="entry name" value="Metal-dep_hydrolase_composite"/>
</dbReference>
<evidence type="ECO:0000256" key="4">
    <source>
        <dbReference type="ARBA" id="ARBA00023277"/>
    </source>
</evidence>
<feature type="active site" description="Proton donor/acceptor" evidence="6">
    <location>
        <position position="271"/>
    </location>
</feature>
<evidence type="ECO:0000313" key="10">
    <source>
        <dbReference type="EMBL" id="SFB91029.1"/>
    </source>
</evidence>
<evidence type="ECO:0000256" key="2">
    <source>
        <dbReference type="ARBA" id="ARBA00022723"/>
    </source>
</evidence>
<feature type="binding site" evidence="7">
    <location>
        <begin position="216"/>
        <end position="217"/>
    </location>
    <ligand>
        <name>substrate</name>
    </ligand>
</feature>
<evidence type="ECO:0000256" key="3">
    <source>
        <dbReference type="ARBA" id="ARBA00022801"/>
    </source>
</evidence>
<dbReference type="PIRSF" id="PIRSF038994">
    <property type="entry name" value="NagA"/>
    <property type="match status" value="1"/>
</dbReference>
<dbReference type="GO" id="GO:0046872">
    <property type="term" value="F:metal ion binding"/>
    <property type="evidence" value="ECO:0007669"/>
    <property type="project" value="UniProtKB-KW"/>
</dbReference>
<dbReference type="RefSeq" id="WP_091120527.1">
    <property type="nucleotide sequence ID" value="NZ_FOLB01000002.1"/>
</dbReference>
<dbReference type="PANTHER" id="PTHR11113">
    <property type="entry name" value="N-ACETYLGLUCOSAMINE-6-PHOSPHATE DEACETYLASE"/>
    <property type="match status" value="1"/>
</dbReference>